<dbReference type="GO" id="GO:0016887">
    <property type="term" value="F:ATP hydrolysis activity"/>
    <property type="evidence" value="ECO:0007669"/>
    <property type="project" value="InterPro"/>
</dbReference>
<dbReference type="GO" id="GO:0008047">
    <property type="term" value="F:enzyme activator activity"/>
    <property type="evidence" value="ECO:0007669"/>
    <property type="project" value="TreeGrafter"/>
</dbReference>
<keyword evidence="5" id="KW-0547">Nucleotide-binding</keyword>
<dbReference type="PANTHER" id="PTHR13779">
    <property type="entry name" value="WERNER HELICASE-INTERACTING PROTEIN 1 FAMILY MEMBER"/>
    <property type="match status" value="1"/>
</dbReference>
<dbReference type="InterPro" id="IPR003959">
    <property type="entry name" value="ATPase_AAA_core"/>
</dbReference>
<dbReference type="FunFam" id="1.10.8.60:FF:000029">
    <property type="entry name" value="Replication-associated recombination protein A"/>
    <property type="match status" value="1"/>
</dbReference>
<protein>
    <recommendedName>
        <fullName evidence="3">Replication-associated recombination protein A</fullName>
    </recommendedName>
</protein>
<dbReference type="CDD" id="cd00009">
    <property type="entry name" value="AAA"/>
    <property type="match status" value="1"/>
</dbReference>
<keyword evidence="6" id="KW-0067">ATP-binding</keyword>
<dbReference type="InterPro" id="IPR027417">
    <property type="entry name" value="P-loop_NTPase"/>
</dbReference>
<dbReference type="PANTHER" id="PTHR13779:SF7">
    <property type="entry name" value="ATPASE WRNIP1"/>
    <property type="match status" value="1"/>
</dbReference>
<accession>A0A1I6U6W0</accession>
<sequence>MYRRLFAVVMNLFEYGQEKERQGPLAARMRPRTLDEISGQAHILGKGKLLRRSIEADQLSSIILYGPPGTGKTTLAKVIAGTTKAVFEQLNAVTSGVSDIRRVTQEARERLSMYDSRTLLFIDEIHRFNKTQQDALLPYVEDGTIILIGATTENPSFEVNSALLSRSRIFQLDSLNEQDLAQLAKRALSDEERGLGSYQPTIDAEALEHIIRVAGGDARNMFNALELAVVTTPPNENGNRHITLEVAEESIQKKVIRYDKKGDNHYDTISAFIKSMRGSDPDASLYYLAKMIHAGEDPRFIARRVFIHAAEDVGLADPRALLIASAAAQAVEHIGLPEAQIPLAEAVLYIATAPKSNAVVQGIHDALHAVRRESRAEVPPHLKDSHFNGANEQGRGMGYHYPHQYPRGWVDQQYLPDEHLGTTFYHPTQHGYEGKLQDYMAWVKQPPHKKT</sequence>
<dbReference type="GO" id="GO:0006261">
    <property type="term" value="P:DNA-templated DNA replication"/>
    <property type="evidence" value="ECO:0007669"/>
    <property type="project" value="TreeGrafter"/>
</dbReference>
<dbReference type="Pfam" id="PF12002">
    <property type="entry name" value="MgsA_C"/>
    <property type="match status" value="1"/>
</dbReference>
<evidence type="ECO:0000256" key="2">
    <source>
        <dbReference type="ARBA" id="ARBA00008959"/>
    </source>
</evidence>
<dbReference type="Gene3D" id="1.20.272.10">
    <property type="match status" value="1"/>
</dbReference>
<dbReference type="Pfam" id="PF16193">
    <property type="entry name" value="AAA_assoc_2"/>
    <property type="match status" value="1"/>
</dbReference>
<reference evidence="9" key="1">
    <citation type="submission" date="2016-10" db="EMBL/GenBank/DDBJ databases">
        <authorList>
            <person name="Varghese N."/>
            <person name="Submissions S."/>
        </authorList>
    </citation>
    <scope>NUCLEOTIDE SEQUENCE [LARGE SCALE GENOMIC DNA]</scope>
    <source>
        <strain evidence="9">DSM 45789</strain>
    </source>
</reference>
<dbReference type="FunFam" id="1.20.272.10:FF:000001">
    <property type="entry name" value="Putative AAA family ATPase"/>
    <property type="match status" value="1"/>
</dbReference>
<evidence type="ECO:0000256" key="3">
    <source>
        <dbReference type="ARBA" id="ARBA00020776"/>
    </source>
</evidence>
<dbReference type="FunFam" id="3.40.50.300:FF:000137">
    <property type="entry name" value="Replication-associated recombination protein A"/>
    <property type="match status" value="1"/>
</dbReference>
<dbReference type="Gene3D" id="3.40.50.300">
    <property type="entry name" value="P-loop containing nucleotide triphosphate hydrolases"/>
    <property type="match status" value="1"/>
</dbReference>
<dbReference type="AlphaFoldDB" id="A0A1I6U6W0"/>
<dbReference type="Pfam" id="PF00004">
    <property type="entry name" value="AAA"/>
    <property type="match status" value="1"/>
</dbReference>
<evidence type="ECO:0000259" key="7">
    <source>
        <dbReference type="SMART" id="SM00382"/>
    </source>
</evidence>
<proteinExistence type="inferred from homology"/>
<evidence type="ECO:0000256" key="5">
    <source>
        <dbReference type="ARBA" id="ARBA00022741"/>
    </source>
</evidence>
<comment type="similarity">
    <text evidence="2">Belongs to the AAA ATPase family. RarA/MGS1/WRNIP1 subfamily.</text>
</comment>
<dbReference type="GO" id="GO:0005524">
    <property type="term" value="F:ATP binding"/>
    <property type="evidence" value="ECO:0007669"/>
    <property type="project" value="UniProtKB-KW"/>
</dbReference>
<evidence type="ECO:0000256" key="6">
    <source>
        <dbReference type="ARBA" id="ARBA00022840"/>
    </source>
</evidence>
<feature type="domain" description="AAA+ ATPase" evidence="7">
    <location>
        <begin position="58"/>
        <end position="175"/>
    </location>
</feature>
<dbReference type="InterPro" id="IPR003593">
    <property type="entry name" value="AAA+_ATPase"/>
</dbReference>
<dbReference type="GO" id="GO:0017116">
    <property type="term" value="F:single-stranded DNA helicase activity"/>
    <property type="evidence" value="ECO:0007669"/>
    <property type="project" value="TreeGrafter"/>
</dbReference>
<dbReference type="InterPro" id="IPR051314">
    <property type="entry name" value="AAA_ATPase_RarA/MGS1/WRNIP1"/>
</dbReference>
<dbReference type="GO" id="GO:0003677">
    <property type="term" value="F:DNA binding"/>
    <property type="evidence" value="ECO:0007669"/>
    <property type="project" value="InterPro"/>
</dbReference>
<dbReference type="EMBL" id="FPAA01000014">
    <property type="protein sequence ID" value="SFS97190.1"/>
    <property type="molecule type" value="Genomic_DNA"/>
</dbReference>
<dbReference type="InterPro" id="IPR032423">
    <property type="entry name" value="AAA_assoc_2"/>
</dbReference>
<dbReference type="NCBIfam" id="NF009881">
    <property type="entry name" value="PRK13341.1-2"/>
    <property type="match status" value="1"/>
</dbReference>
<dbReference type="SUPFAM" id="SSF52540">
    <property type="entry name" value="P-loop containing nucleoside triphosphate hydrolases"/>
    <property type="match status" value="1"/>
</dbReference>
<evidence type="ECO:0000313" key="9">
    <source>
        <dbReference type="Proteomes" id="UP000198660"/>
    </source>
</evidence>
<dbReference type="InterPro" id="IPR021886">
    <property type="entry name" value="MgsA_C"/>
</dbReference>
<dbReference type="FunFam" id="1.10.3710.10:FF:000003">
    <property type="entry name" value="ATPase, AAA family protein"/>
    <property type="match status" value="1"/>
</dbReference>
<dbReference type="Gene3D" id="1.10.8.60">
    <property type="match status" value="1"/>
</dbReference>
<evidence type="ECO:0000256" key="1">
    <source>
        <dbReference type="ARBA" id="ARBA00002393"/>
    </source>
</evidence>
<evidence type="ECO:0000313" key="8">
    <source>
        <dbReference type="EMBL" id="SFS97190.1"/>
    </source>
</evidence>
<comment type="function">
    <text evidence="1">DNA-dependent ATPase that plays important roles in cellular responses to stalled DNA replication processes.</text>
</comment>
<dbReference type="Proteomes" id="UP000198660">
    <property type="component" value="Unassembled WGS sequence"/>
</dbReference>
<dbReference type="SUPFAM" id="SSF48019">
    <property type="entry name" value="post-AAA+ oligomerization domain-like"/>
    <property type="match status" value="1"/>
</dbReference>
<dbReference type="GO" id="GO:0000731">
    <property type="term" value="P:DNA synthesis involved in DNA repair"/>
    <property type="evidence" value="ECO:0007669"/>
    <property type="project" value="TreeGrafter"/>
</dbReference>
<dbReference type="Gene3D" id="1.10.3710.10">
    <property type="entry name" value="DNA polymerase III clamp loader subunits, C-terminal domain"/>
    <property type="match status" value="1"/>
</dbReference>
<dbReference type="InterPro" id="IPR008921">
    <property type="entry name" value="DNA_pol3_clamp-load_cplx_C"/>
</dbReference>
<gene>
    <name evidence="8" type="ORF">SAMN05444972_11415</name>
</gene>
<organism evidence="8 9">
    <name type="scientific">Marininema halotolerans</name>
    <dbReference type="NCBI Taxonomy" id="1155944"/>
    <lineage>
        <taxon>Bacteria</taxon>
        <taxon>Bacillati</taxon>
        <taxon>Bacillota</taxon>
        <taxon>Bacilli</taxon>
        <taxon>Bacillales</taxon>
        <taxon>Thermoactinomycetaceae</taxon>
        <taxon>Marininema</taxon>
    </lineage>
</organism>
<keyword evidence="4" id="KW-0235">DNA replication</keyword>
<name>A0A1I6U6W0_9BACL</name>
<keyword evidence="9" id="KW-1185">Reference proteome</keyword>
<evidence type="ECO:0000256" key="4">
    <source>
        <dbReference type="ARBA" id="ARBA00022705"/>
    </source>
</evidence>
<dbReference type="CDD" id="cd18139">
    <property type="entry name" value="HLD_clamp_RarA"/>
    <property type="match status" value="1"/>
</dbReference>
<dbReference type="SMART" id="SM00382">
    <property type="entry name" value="AAA"/>
    <property type="match status" value="1"/>
</dbReference>